<dbReference type="Gene3D" id="3.40.50.300">
    <property type="entry name" value="P-loop containing nucleotide triphosphate hydrolases"/>
    <property type="match status" value="1"/>
</dbReference>
<sequence>MSFDPLGRFSAITRDWFASTFAAPTAAQASAWAAIAAGDNTLVIAPTGSGKTLAAFLWALDSLAAAPDRQAGTRVLYVSPLKALGVDVERNLRTPLAGLTRLAERRGLPAPDISVGVRSGDTPPAARRQLIARPPDVLITTPESLFLMLTSAARETLANVETVIVDEIHAIAATKRGAHLALSLERLDDLAPGPAGRRRAQRIGLSATVRPPEELARFLSGRSPTTIVAPPRPRHWSCPCRCRCPTWPTWRTTRSGPMSRPGWST</sequence>
<dbReference type="AlphaFoldDB" id="A0A7G1ILD7"/>
<dbReference type="PANTHER" id="PTHR47962:SF5">
    <property type="entry name" value="ATP-DEPENDENT HELICASE LHR-RELATED"/>
    <property type="match status" value="1"/>
</dbReference>
<evidence type="ECO:0000259" key="1">
    <source>
        <dbReference type="PROSITE" id="PS51192"/>
    </source>
</evidence>
<accession>A0A7G1ILD7</accession>
<dbReference type="Proteomes" id="UP000516380">
    <property type="component" value="Chromosome"/>
</dbReference>
<dbReference type="PANTHER" id="PTHR47962">
    <property type="entry name" value="ATP-DEPENDENT HELICASE LHR-RELATED-RELATED"/>
    <property type="match status" value="1"/>
</dbReference>
<dbReference type="InterPro" id="IPR052511">
    <property type="entry name" value="ATP-dep_Helicase"/>
</dbReference>
<dbReference type="SUPFAM" id="SSF52540">
    <property type="entry name" value="P-loop containing nucleoside triphosphate hydrolases"/>
    <property type="match status" value="1"/>
</dbReference>
<dbReference type="GO" id="GO:0003677">
    <property type="term" value="F:DNA binding"/>
    <property type="evidence" value="ECO:0007669"/>
    <property type="project" value="TreeGrafter"/>
</dbReference>
<dbReference type="GO" id="GO:0005524">
    <property type="term" value="F:ATP binding"/>
    <property type="evidence" value="ECO:0007669"/>
    <property type="project" value="InterPro"/>
</dbReference>
<dbReference type="CDD" id="cd17922">
    <property type="entry name" value="DEXHc_LHR-like"/>
    <property type="match status" value="1"/>
</dbReference>
<organism evidence="2 3">
    <name type="scientific">Mycobacterium kansasii</name>
    <dbReference type="NCBI Taxonomy" id="1768"/>
    <lineage>
        <taxon>Bacteria</taxon>
        <taxon>Bacillati</taxon>
        <taxon>Actinomycetota</taxon>
        <taxon>Actinomycetes</taxon>
        <taxon>Mycobacteriales</taxon>
        <taxon>Mycobacteriaceae</taxon>
        <taxon>Mycobacterium</taxon>
    </lineage>
</organism>
<dbReference type="PROSITE" id="PS51192">
    <property type="entry name" value="HELICASE_ATP_BIND_1"/>
    <property type="match status" value="1"/>
</dbReference>
<dbReference type="SMART" id="SM00487">
    <property type="entry name" value="DEXDc"/>
    <property type="match status" value="1"/>
</dbReference>
<protein>
    <recommendedName>
        <fullName evidence="1">Helicase ATP-binding domain-containing protein</fullName>
    </recommendedName>
</protein>
<dbReference type="InterPro" id="IPR003593">
    <property type="entry name" value="AAA+_ATPase"/>
</dbReference>
<name>A0A7G1ILD7_MYCKA</name>
<evidence type="ECO:0000313" key="3">
    <source>
        <dbReference type="Proteomes" id="UP000516380"/>
    </source>
</evidence>
<proteinExistence type="predicted"/>
<dbReference type="SMART" id="SM00382">
    <property type="entry name" value="AAA"/>
    <property type="match status" value="1"/>
</dbReference>
<dbReference type="InterPro" id="IPR011545">
    <property type="entry name" value="DEAD/DEAH_box_helicase_dom"/>
</dbReference>
<dbReference type="InterPro" id="IPR014001">
    <property type="entry name" value="Helicase_ATP-bd"/>
</dbReference>
<evidence type="ECO:0000313" key="2">
    <source>
        <dbReference type="EMBL" id="BCI90743.1"/>
    </source>
</evidence>
<reference evidence="2 3" key="1">
    <citation type="submission" date="2020-07" db="EMBL/GenBank/DDBJ databases">
        <title>Mycobacterium kansasii (former subtype) with zoonotic potential isolated from diseased indoor pet cat, Japan.</title>
        <authorList>
            <person name="Fukano H."/>
            <person name="Terazono T."/>
            <person name="Hoshino Y."/>
        </authorList>
    </citation>
    <scope>NUCLEOTIDE SEQUENCE [LARGE SCALE GENOMIC DNA]</scope>
    <source>
        <strain evidence="2 3">Kuro-I</strain>
    </source>
</reference>
<dbReference type="InterPro" id="IPR027417">
    <property type="entry name" value="P-loop_NTPase"/>
</dbReference>
<dbReference type="EMBL" id="AP023343">
    <property type="protein sequence ID" value="BCI90743.1"/>
    <property type="molecule type" value="Genomic_DNA"/>
</dbReference>
<keyword evidence="3" id="KW-1185">Reference proteome</keyword>
<gene>
    <name evidence="2" type="ORF">NIIDMKKI_59490</name>
</gene>
<feature type="domain" description="Helicase ATP-binding" evidence="1">
    <location>
        <begin position="32"/>
        <end position="227"/>
    </location>
</feature>
<dbReference type="Pfam" id="PF00270">
    <property type="entry name" value="DEAD"/>
    <property type="match status" value="1"/>
</dbReference>
<dbReference type="GO" id="GO:0016887">
    <property type="term" value="F:ATP hydrolysis activity"/>
    <property type="evidence" value="ECO:0007669"/>
    <property type="project" value="TreeGrafter"/>
</dbReference>